<evidence type="ECO:0000256" key="2">
    <source>
        <dbReference type="ARBA" id="ARBA00004603"/>
    </source>
</evidence>
<dbReference type="GeneID" id="116949753"/>
<feature type="region of interest" description="Disordered" evidence="7">
    <location>
        <begin position="744"/>
        <end position="773"/>
    </location>
</feature>
<evidence type="ECO:0000259" key="9">
    <source>
        <dbReference type="PROSITE" id="PS51258"/>
    </source>
</evidence>
<dbReference type="GO" id="GO:0099503">
    <property type="term" value="C:secretory vesicle"/>
    <property type="evidence" value="ECO:0007669"/>
    <property type="project" value="TreeGrafter"/>
</dbReference>
<evidence type="ECO:0000313" key="12">
    <source>
        <dbReference type="RefSeq" id="XP_032823278.1"/>
    </source>
</evidence>
<dbReference type="Pfam" id="PF00168">
    <property type="entry name" value="C2"/>
    <property type="match status" value="2"/>
</dbReference>
<evidence type="ECO:0000313" key="11">
    <source>
        <dbReference type="Proteomes" id="UP001318040"/>
    </source>
</evidence>
<feature type="domain" description="C2" evidence="8">
    <location>
        <begin position="49"/>
        <end position="181"/>
    </location>
</feature>
<evidence type="ECO:0000259" key="8">
    <source>
        <dbReference type="PROSITE" id="PS50004"/>
    </source>
</evidence>
<feature type="compositionally biased region" description="Basic and acidic residues" evidence="7">
    <location>
        <begin position="747"/>
        <end position="759"/>
    </location>
</feature>
<feature type="domain" description="MHD2" evidence="10">
    <location>
        <begin position="770"/>
        <end position="878"/>
    </location>
</feature>
<proteinExistence type="inferred from homology"/>
<dbReference type="PROSITE" id="PS51258">
    <property type="entry name" value="MHD1"/>
    <property type="match status" value="1"/>
</dbReference>
<feature type="domain" description="C2" evidence="8">
    <location>
        <begin position="892"/>
        <end position="1019"/>
    </location>
</feature>
<dbReference type="PROSITE" id="PS50004">
    <property type="entry name" value="C2"/>
    <property type="match status" value="2"/>
</dbReference>
<dbReference type="InterPro" id="IPR035892">
    <property type="entry name" value="C2_domain_sf"/>
</dbReference>
<dbReference type="PANTHER" id="PTHR45999">
    <property type="entry name" value="UNC-13-4A, ISOFORM B"/>
    <property type="match status" value="1"/>
</dbReference>
<dbReference type="Proteomes" id="UP001318040">
    <property type="component" value="Chromosome 37"/>
</dbReference>
<comment type="subcellular location">
    <subcellularLocation>
        <location evidence="1">Cytoplasm</location>
    </subcellularLocation>
    <subcellularLocation>
        <location evidence="2">Late endosome</location>
    </subcellularLocation>
</comment>
<comment type="similarity">
    <text evidence="3">Belongs to the unc-13 family.</text>
</comment>
<sequence length="1086" mass="122094">MDKSNPINQDLLYEDVLYTLVHQPDVKKKPTHTKELMWHLQKVFDKSASDHESILKKVESAEAPTFSLKVTVSSAHKLEPKDTDGTNSPYCTLGIVHGVADASKMTEDMLFEADLLEKTNRQQKTLEPVWNETFLLEVESMESDLFCLYIWSHHQSSMVKQLRRVNSLAGVRNMGKIVIRNSLKARTENVDVFLGRLCLPLKGFPCGPHEMSYKLQPRSRKSTVRGDCKLTTTFVVESQSQRCTGLGAVGVSRLQTYRGLLEVLLHWEVEQQAAVHLGEASARLLAQLGQQANLSAQQRNLAEWTVYSRHTQRKELDYLLKLLRDINRNWEKGAVQDLEGDLQRSFRDFTAVATAKLRDLEKSFPLSQPESLAHLKTLLECLCEVFTCRGNMDGTAPAASLAIIQQALAEGAECWYNEKRAPIISEKSTQEHLDSLVGLCEEMNNHLQSSPYSKLFTDVASVNINAVRYQAMEKLVAADVSSAMRSFSELDDSVADIIHRLYTAVQGLHQLGTQLLARKALEATLLSSFHEWFHSAIHDWLLVCFRKSRQVTSLAVEKDSLKTESSSVDYSSSAFDMVSWFTNMHKFWLRLAWPDSKGSIGLAMRIIKDIFGMAQYYVEMMETKLKTQVCPPSNGGQFLLSVEVCTALNSVQHVRAVLLSIPEQWELDPAQRVDGASGDEGRRTLGECLQKYHGGIREVADKLFNWITELILSDFKKSLNDGCDLEAVAMGVGAAGAAGAAGASAAKRAEGKREERSDPRTPPPPQSPTREAAMPLLDKLDINLKILHENVSKETFQSILAFLWHNIVDMFSKGLHENVEHTKEYYKKIHNVLEALKQMEIADGHGLPADSVHSKECRDLERKLKLLRCDTKELICLYFQEMGNEVPEAASQRATITVQCSYSRRSLVVNILNVKNLSPPEKASAPEMIYIQVRMCPPHVFPSTSKMKTSSFKQDTSLIIDETIRFEVDEEQARNGSSCLLLRVKNKSTLLTDVLGEAVLLMSTVPGVCTDGRPQGQRSLLLWPHNYDSDILAVLDKRVAEEESRDFLQALGRLESPARSSVRRITQRSSTMRNSIRILKLKAFKR</sequence>
<evidence type="ECO:0000259" key="10">
    <source>
        <dbReference type="PROSITE" id="PS51259"/>
    </source>
</evidence>
<dbReference type="GO" id="GO:0005770">
    <property type="term" value="C:late endosome"/>
    <property type="evidence" value="ECO:0007669"/>
    <property type="project" value="UniProtKB-SubCell"/>
</dbReference>
<dbReference type="PANTHER" id="PTHR45999:SF4">
    <property type="entry name" value="UNC-13-4A, ISOFORM B"/>
    <property type="match status" value="1"/>
</dbReference>
<dbReference type="InterPro" id="IPR000008">
    <property type="entry name" value="C2_dom"/>
</dbReference>
<keyword evidence="6" id="KW-0967">Endosome</keyword>
<organism evidence="11 12">
    <name type="scientific">Petromyzon marinus</name>
    <name type="common">Sea lamprey</name>
    <dbReference type="NCBI Taxonomy" id="7757"/>
    <lineage>
        <taxon>Eukaryota</taxon>
        <taxon>Metazoa</taxon>
        <taxon>Chordata</taxon>
        <taxon>Craniata</taxon>
        <taxon>Vertebrata</taxon>
        <taxon>Cyclostomata</taxon>
        <taxon>Hyperoartia</taxon>
        <taxon>Petromyzontiformes</taxon>
        <taxon>Petromyzontidae</taxon>
        <taxon>Petromyzon</taxon>
    </lineage>
</organism>
<dbReference type="InterPro" id="IPR014770">
    <property type="entry name" value="Munc13_1"/>
</dbReference>
<evidence type="ECO:0000256" key="6">
    <source>
        <dbReference type="ARBA" id="ARBA00022753"/>
    </source>
</evidence>
<evidence type="ECO:0000256" key="5">
    <source>
        <dbReference type="ARBA" id="ARBA00022490"/>
    </source>
</evidence>
<dbReference type="Gene3D" id="2.60.40.150">
    <property type="entry name" value="C2 domain"/>
    <property type="match status" value="2"/>
</dbReference>
<dbReference type="AlphaFoldDB" id="A0AAJ7TV46"/>
<protein>
    <submittedName>
        <fullName evidence="12">BAI1-associated protein 3-like</fullName>
    </submittedName>
</protein>
<keyword evidence="4" id="KW-0268">Exocytosis</keyword>
<dbReference type="Gene3D" id="1.20.58.1100">
    <property type="match status" value="1"/>
</dbReference>
<keyword evidence="5" id="KW-0963">Cytoplasm</keyword>
<dbReference type="InterPro" id="IPR052095">
    <property type="entry name" value="UNC-13_domain"/>
</dbReference>
<gene>
    <name evidence="12" type="primary">LOC116949753</name>
</gene>
<keyword evidence="11" id="KW-1185">Reference proteome</keyword>
<reference evidence="12" key="1">
    <citation type="submission" date="2025-08" db="UniProtKB">
        <authorList>
            <consortium name="RefSeq"/>
        </authorList>
    </citation>
    <scope>IDENTIFICATION</scope>
    <source>
        <tissue evidence="12">Sperm</tissue>
    </source>
</reference>
<dbReference type="KEGG" id="pmrn:116949753"/>
<dbReference type="Gene3D" id="1.10.357.50">
    <property type="match status" value="1"/>
</dbReference>
<evidence type="ECO:0000256" key="1">
    <source>
        <dbReference type="ARBA" id="ARBA00004496"/>
    </source>
</evidence>
<evidence type="ECO:0000256" key="3">
    <source>
        <dbReference type="ARBA" id="ARBA00005823"/>
    </source>
</evidence>
<dbReference type="SMART" id="SM00239">
    <property type="entry name" value="C2"/>
    <property type="match status" value="2"/>
</dbReference>
<dbReference type="SUPFAM" id="SSF49562">
    <property type="entry name" value="C2 domain (Calcium/lipid-binding domain, CaLB)"/>
    <property type="match status" value="2"/>
</dbReference>
<name>A0AAJ7TV46_PETMA</name>
<evidence type="ECO:0000256" key="7">
    <source>
        <dbReference type="SAM" id="MobiDB-lite"/>
    </source>
</evidence>
<evidence type="ECO:0000256" key="4">
    <source>
        <dbReference type="ARBA" id="ARBA00022483"/>
    </source>
</evidence>
<dbReference type="InterPro" id="IPR014772">
    <property type="entry name" value="Munc13_dom-2"/>
</dbReference>
<dbReference type="RefSeq" id="XP_032823278.1">
    <property type="nucleotide sequence ID" value="XM_032967387.1"/>
</dbReference>
<feature type="domain" description="MHD1" evidence="9">
    <location>
        <begin position="499"/>
        <end position="621"/>
    </location>
</feature>
<accession>A0AAJ7TV46</accession>
<dbReference type="GO" id="GO:0006887">
    <property type="term" value="P:exocytosis"/>
    <property type="evidence" value="ECO:0007669"/>
    <property type="project" value="UniProtKB-KW"/>
</dbReference>
<dbReference type="PROSITE" id="PS51259">
    <property type="entry name" value="MHD2"/>
    <property type="match status" value="1"/>
</dbReference>